<feature type="domain" description="HTH tetR-type" evidence="6">
    <location>
        <begin position="31"/>
        <end position="91"/>
    </location>
</feature>
<evidence type="ECO:0000313" key="8">
    <source>
        <dbReference type="Proteomes" id="UP000445000"/>
    </source>
</evidence>
<dbReference type="Gene3D" id="1.10.10.60">
    <property type="entry name" value="Homeodomain-like"/>
    <property type="match status" value="1"/>
</dbReference>
<dbReference type="SUPFAM" id="SSF46689">
    <property type="entry name" value="Homeodomain-like"/>
    <property type="match status" value="1"/>
</dbReference>
<dbReference type="Pfam" id="PF00440">
    <property type="entry name" value="TetR_N"/>
    <property type="match status" value="1"/>
</dbReference>
<dbReference type="GO" id="GO:0000976">
    <property type="term" value="F:transcription cis-regulatory region binding"/>
    <property type="evidence" value="ECO:0007669"/>
    <property type="project" value="TreeGrafter"/>
</dbReference>
<proteinExistence type="predicted"/>
<organism evidence="7 8">
    <name type="scientific">Steroidobacter agaridevorans</name>
    <dbReference type="NCBI Taxonomy" id="2695856"/>
    <lineage>
        <taxon>Bacteria</taxon>
        <taxon>Pseudomonadati</taxon>
        <taxon>Pseudomonadota</taxon>
        <taxon>Gammaproteobacteria</taxon>
        <taxon>Steroidobacterales</taxon>
        <taxon>Steroidobacteraceae</taxon>
        <taxon>Steroidobacter</taxon>
    </lineage>
</organism>
<dbReference type="Gene3D" id="1.10.357.10">
    <property type="entry name" value="Tetracycline Repressor, domain 2"/>
    <property type="match status" value="1"/>
</dbReference>
<dbReference type="InterPro" id="IPR050109">
    <property type="entry name" value="HTH-type_TetR-like_transc_reg"/>
</dbReference>
<evidence type="ECO:0000259" key="6">
    <source>
        <dbReference type="PROSITE" id="PS50977"/>
    </source>
</evidence>
<keyword evidence="2 4" id="KW-0238">DNA-binding</keyword>
<evidence type="ECO:0000256" key="3">
    <source>
        <dbReference type="ARBA" id="ARBA00023163"/>
    </source>
</evidence>
<accession>A0A829YIG0</accession>
<evidence type="ECO:0000256" key="1">
    <source>
        <dbReference type="ARBA" id="ARBA00023015"/>
    </source>
</evidence>
<dbReference type="Proteomes" id="UP000445000">
    <property type="component" value="Unassembled WGS sequence"/>
</dbReference>
<dbReference type="EMBL" id="BLJN01000005">
    <property type="protein sequence ID" value="GFE82959.1"/>
    <property type="molecule type" value="Genomic_DNA"/>
</dbReference>
<protein>
    <submittedName>
        <fullName evidence="7">TetR family transcriptional regulator</fullName>
    </submittedName>
</protein>
<reference evidence="8" key="1">
    <citation type="submission" date="2020-01" db="EMBL/GenBank/DDBJ databases">
        <title>'Steroidobacter agaridevorans' sp. nov., agar-degrading bacteria isolated from rhizosphere soils.</title>
        <authorList>
            <person name="Ikenaga M."/>
            <person name="Kataoka M."/>
            <person name="Murouchi A."/>
            <person name="Katsuragi S."/>
            <person name="Sakai M."/>
        </authorList>
    </citation>
    <scope>NUCLEOTIDE SEQUENCE [LARGE SCALE GENOMIC DNA]</scope>
    <source>
        <strain evidence="8">YU21-B</strain>
    </source>
</reference>
<keyword evidence="8" id="KW-1185">Reference proteome</keyword>
<keyword evidence="3" id="KW-0804">Transcription</keyword>
<dbReference type="InterPro" id="IPR009057">
    <property type="entry name" value="Homeodomain-like_sf"/>
</dbReference>
<dbReference type="InterPro" id="IPR001647">
    <property type="entry name" value="HTH_TetR"/>
</dbReference>
<dbReference type="InterPro" id="IPR015292">
    <property type="entry name" value="Tscrpt_reg_YbiH_C"/>
</dbReference>
<sequence length="239" mass="26041">MRPRKTDRTASKPRRAAKRPPARAAAREDGAQTRQQLLEVAGRVFAERGYVYATSKEICERANANIAAVNYHFGGKDGLYAAVLEEAHARLVSIDIVTEITQSAASGADKLRLLLRKIVGEVAKRDEGAWELRVLSRELMAPTSLMDNMMKNQVMPKARLVTGMIGDILGVPPTHPAVSRSTVSIVGPCLFMLIASPEWQKKIFPALLVDTDSLIDHMVAFALGGLQSIAAQLRGASRK</sequence>
<evidence type="ECO:0000256" key="5">
    <source>
        <dbReference type="SAM" id="MobiDB-lite"/>
    </source>
</evidence>
<feature type="region of interest" description="Disordered" evidence="5">
    <location>
        <begin position="1"/>
        <end position="31"/>
    </location>
</feature>
<feature type="compositionally biased region" description="Basic residues" evidence="5">
    <location>
        <begin position="11"/>
        <end position="21"/>
    </location>
</feature>
<dbReference type="Pfam" id="PF09209">
    <property type="entry name" value="CecR_C"/>
    <property type="match status" value="1"/>
</dbReference>
<dbReference type="PRINTS" id="PR00455">
    <property type="entry name" value="HTHTETR"/>
</dbReference>
<dbReference type="SUPFAM" id="SSF48498">
    <property type="entry name" value="Tetracyclin repressor-like, C-terminal domain"/>
    <property type="match status" value="1"/>
</dbReference>
<name>A0A829YIG0_9GAMM</name>
<keyword evidence="1" id="KW-0805">Transcription regulation</keyword>
<evidence type="ECO:0000256" key="4">
    <source>
        <dbReference type="PROSITE-ProRule" id="PRU00335"/>
    </source>
</evidence>
<evidence type="ECO:0000313" key="7">
    <source>
        <dbReference type="EMBL" id="GFE82959.1"/>
    </source>
</evidence>
<comment type="caution">
    <text evidence="7">The sequence shown here is derived from an EMBL/GenBank/DDBJ whole genome shotgun (WGS) entry which is preliminary data.</text>
</comment>
<dbReference type="PANTHER" id="PTHR30055:SF234">
    <property type="entry name" value="HTH-TYPE TRANSCRIPTIONAL REGULATOR BETI"/>
    <property type="match status" value="1"/>
</dbReference>
<dbReference type="GO" id="GO:0003700">
    <property type="term" value="F:DNA-binding transcription factor activity"/>
    <property type="evidence" value="ECO:0007669"/>
    <property type="project" value="TreeGrafter"/>
</dbReference>
<dbReference type="RefSeq" id="WP_161814587.1">
    <property type="nucleotide sequence ID" value="NZ_BLJN01000005.1"/>
</dbReference>
<dbReference type="AlphaFoldDB" id="A0A829YIG0"/>
<gene>
    <name evidence="7" type="ORF">GCM10011487_49590</name>
</gene>
<feature type="compositionally biased region" description="Basic and acidic residues" evidence="5">
    <location>
        <begin position="1"/>
        <end position="10"/>
    </location>
</feature>
<dbReference type="PROSITE" id="PS50977">
    <property type="entry name" value="HTH_TETR_2"/>
    <property type="match status" value="1"/>
</dbReference>
<dbReference type="PANTHER" id="PTHR30055">
    <property type="entry name" value="HTH-TYPE TRANSCRIPTIONAL REGULATOR RUTR"/>
    <property type="match status" value="1"/>
</dbReference>
<evidence type="ECO:0000256" key="2">
    <source>
        <dbReference type="ARBA" id="ARBA00023125"/>
    </source>
</evidence>
<dbReference type="InterPro" id="IPR036271">
    <property type="entry name" value="Tet_transcr_reg_TetR-rel_C_sf"/>
</dbReference>
<feature type="DNA-binding region" description="H-T-H motif" evidence="4">
    <location>
        <begin position="54"/>
        <end position="73"/>
    </location>
</feature>